<dbReference type="EMBL" id="MDYP01000008">
    <property type="protein sequence ID" value="OQE08928.1"/>
    <property type="molecule type" value="Genomic_DNA"/>
</dbReference>
<comment type="caution">
    <text evidence="1">The sequence shown here is derived from an EMBL/GenBank/DDBJ whole genome shotgun (WGS) entry which is preliminary data.</text>
</comment>
<dbReference type="STRING" id="29845.A0A1V6S4Z5"/>
<dbReference type="AlphaFoldDB" id="A0A1V6S4Z5"/>
<name>A0A1V6S4Z5_9EURO</name>
<accession>A0A1V6S4Z5</accession>
<protein>
    <submittedName>
        <fullName evidence="1">Uncharacterized protein</fullName>
    </submittedName>
</protein>
<dbReference type="OrthoDB" id="4587349at2759"/>
<dbReference type="Proteomes" id="UP000191518">
    <property type="component" value="Unassembled WGS sequence"/>
</dbReference>
<evidence type="ECO:0000313" key="1">
    <source>
        <dbReference type="EMBL" id="OQE08928.1"/>
    </source>
</evidence>
<keyword evidence="2" id="KW-1185">Reference proteome</keyword>
<gene>
    <name evidence="1" type="ORF">PENVUL_c008G02217</name>
</gene>
<sequence length="152" mass="17719">MRADGKLQWHTLPLYSVQWRDVHDILEAWRDWDGVRGSGTEDNSTHSTLGSSADVYFLSVFSAALLKATKGKGEVHPIWVFYACRDVLERKRPQPRQLKAHMMLPEQVWALDVRVTATRMRDGGRELWEADYEELRRHWAAALDDKTELWAR</sequence>
<proteinExistence type="predicted"/>
<dbReference type="Pfam" id="PF12311">
    <property type="entry name" value="DUF3632"/>
    <property type="match status" value="1"/>
</dbReference>
<reference evidence="2" key="1">
    <citation type="journal article" date="2017" name="Nat. Microbiol.">
        <title>Global analysis of biosynthetic gene clusters reveals vast potential of secondary metabolite production in Penicillium species.</title>
        <authorList>
            <person name="Nielsen J.C."/>
            <person name="Grijseels S."/>
            <person name="Prigent S."/>
            <person name="Ji B."/>
            <person name="Dainat J."/>
            <person name="Nielsen K.F."/>
            <person name="Frisvad J.C."/>
            <person name="Workman M."/>
            <person name="Nielsen J."/>
        </authorList>
    </citation>
    <scope>NUCLEOTIDE SEQUENCE [LARGE SCALE GENOMIC DNA]</scope>
    <source>
        <strain evidence="2">IBT 29486</strain>
    </source>
</reference>
<evidence type="ECO:0000313" key="2">
    <source>
        <dbReference type="Proteomes" id="UP000191518"/>
    </source>
</evidence>
<dbReference type="InterPro" id="IPR022085">
    <property type="entry name" value="OpdG"/>
</dbReference>
<organism evidence="1 2">
    <name type="scientific">Penicillium vulpinum</name>
    <dbReference type="NCBI Taxonomy" id="29845"/>
    <lineage>
        <taxon>Eukaryota</taxon>
        <taxon>Fungi</taxon>
        <taxon>Dikarya</taxon>
        <taxon>Ascomycota</taxon>
        <taxon>Pezizomycotina</taxon>
        <taxon>Eurotiomycetes</taxon>
        <taxon>Eurotiomycetidae</taxon>
        <taxon>Eurotiales</taxon>
        <taxon>Aspergillaceae</taxon>
        <taxon>Penicillium</taxon>
    </lineage>
</organism>